<dbReference type="SUPFAM" id="SSF82199">
    <property type="entry name" value="SET domain"/>
    <property type="match status" value="1"/>
</dbReference>
<dbReference type="SMART" id="SM00508">
    <property type="entry name" value="PostSET"/>
    <property type="match status" value="1"/>
</dbReference>
<keyword evidence="2" id="KW-0489">Methyltransferase</keyword>
<feature type="compositionally biased region" description="Basic and acidic residues" evidence="13">
    <location>
        <begin position="1347"/>
        <end position="1360"/>
    </location>
</feature>
<dbReference type="Gene3D" id="3.30.160.360">
    <property type="match status" value="2"/>
</dbReference>
<feature type="compositionally biased region" description="Polar residues" evidence="13">
    <location>
        <begin position="768"/>
        <end position="818"/>
    </location>
</feature>
<gene>
    <name evidence="16" type="ORF">ANANG_G00233800</name>
</gene>
<feature type="compositionally biased region" description="Basic and acidic residues" evidence="13">
    <location>
        <begin position="498"/>
        <end position="527"/>
    </location>
</feature>
<feature type="compositionally biased region" description="Basic and acidic residues" evidence="13">
    <location>
        <begin position="368"/>
        <end position="379"/>
    </location>
</feature>
<feature type="region of interest" description="Disordered" evidence="13">
    <location>
        <begin position="932"/>
        <end position="1019"/>
    </location>
</feature>
<evidence type="ECO:0000313" key="17">
    <source>
        <dbReference type="Proteomes" id="UP001044222"/>
    </source>
</evidence>
<keyword evidence="4" id="KW-0949">S-adenosyl-L-methionine</keyword>
<feature type="compositionally biased region" description="Low complexity" evidence="13">
    <location>
        <begin position="1109"/>
        <end position="1118"/>
    </location>
</feature>
<dbReference type="FunFam" id="2.170.270.10:FF:000004">
    <property type="entry name" value="Histone-lysine N-methyltransferase"/>
    <property type="match status" value="1"/>
</dbReference>
<feature type="region of interest" description="Disordered" evidence="13">
    <location>
        <begin position="1463"/>
        <end position="1571"/>
    </location>
</feature>
<feature type="compositionally biased region" description="Basic and acidic residues" evidence="13">
    <location>
        <begin position="661"/>
        <end position="672"/>
    </location>
</feature>
<dbReference type="InterPro" id="IPR003888">
    <property type="entry name" value="FYrich_N"/>
</dbReference>
<dbReference type="InterPro" id="IPR047219">
    <property type="entry name" value="KMT2A_2B_SET"/>
</dbReference>
<evidence type="ECO:0000256" key="12">
    <source>
        <dbReference type="ARBA" id="ARBA00049353"/>
    </source>
</evidence>
<feature type="compositionally biased region" description="Low complexity" evidence="13">
    <location>
        <begin position="402"/>
        <end position="413"/>
    </location>
</feature>
<dbReference type="InterPro" id="IPR001214">
    <property type="entry name" value="SET_dom"/>
</dbReference>
<feature type="compositionally biased region" description="Polar residues" evidence="13">
    <location>
        <begin position="700"/>
        <end position="734"/>
    </location>
</feature>
<evidence type="ECO:0000259" key="14">
    <source>
        <dbReference type="PROSITE" id="PS50280"/>
    </source>
</evidence>
<evidence type="ECO:0000256" key="1">
    <source>
        <dbReference type="ARBA" id="ARBA00004123"/>
    </source>
</evidence>
<feature type="compositionally biased region" description="Basic and acidic residues" evidence="13">
    <location>
        <begin position="2083"/>
        <end position="2107"/>
    </location>
</feature>
<dbReference type="PROSITE" id="PS51543">
    <property type="entry name" value="FYRC"/>
    <property type="match status" value="1"/>
</dbReference>
<feature type="region of interest" description="Disordered" evidence="13">
    <location>
        <begin position="301"/>
        <end position="339"/>
    </location>
</feature>
<evidence type="ECO:0000256" key="8">
    <source>
        <dbReference type="ARBA" id="ARBA00023125"/>
    </source>
</evidence>
<dbReference type="InterPro" id="IPR046341">
    <property type="entry name" value="SET_dom_sf"/>
</dbReference>
<feature type="compositionally biased region" description="Basic and acidic residues" evidence="13">
    <location>
        <begin position="435"/>
        <end position="454"/>
    </location>
</feature>
<dbReference type="SMART" id="SM00542">
    <property type="entry name" value="FYRC"/>
    <property type="match status" value="1"/>
</dbReference>
<feature type="compositionally biased region" description="Basic and acidic residues" evidence="13">
    <location>
        <begin position="961"/>
        <end position="991"/>
    </location>
</feature>
<organism evidence="16 17">
    <name type="scientific">Anguilla anguilla</name>
    <name type="common">European freshwater eel</name>
    <name type="synonym">Muraena anguilla</name>
    <dbReference type="NCBI Taxonomy" id="7936"/>
    <lineage>
        <taxon>Eukaryota</taxon>
        <taxon>Metazoa</taxon>
        <taxon>Chordata</taxon>
        <taxon>Craniata</taxon>
        <taxon>Vertebrata</taxon>
        <taxon>Euteleostomi</taxon>
        <taxon>Actinopterygii</taxon>
        <taxon>Neopterygii</taxon>
        <taxon>Teleostei</taxon>
        <taxon>Anguilliformes</taxon>
        <taxon>Anguillidae</taxon>
        <taxon>Anguilla</taxon>
    </lineage>
</organism>
<evidence type="ECO:0000256" key="10">
    <source>
        <dbReference type="ARBA" id="ARBA00023242"/>
    </source>
</evidence>
<dbReference type="PROSITE" id="PS51542">
    <property type="entry name" value="FYRN"/>
    <property type="match status" value="1"/>
</dbReference>
<dbReference type="InterPro" id="IPR003616">
    <property type="entry name" value="Post-SET_dom"/>
</dbReference>
<feature type="region of interest" description="Disordered" evidence="13">
    <location>
        <begin position="1109"/>
        <end position="1173"/>
    </location>
</feature>
<feature type="compositionally biased region" description="Basic and acidic residues" evidence="13">
    <location>
        <begin position="756"/>
        <end position="767"/>
    </location>
</feature>
<feature type="compositionally biased region" description="Polar residues" evidence="13">
    <location>
        <begin position="853"/>
        <end position="870"/>
    </location>
</feature>
<feature type="compositionally biased region" description="Polar residues" evidence="13">
    <location>
        <begin position="455"/>
        <end position="470"/>
    </location>
</feature>
<feature type="compositionally biased region" description="Polar residues" evidence="13">
    <location>
        <begin position="745"/>
        <end position="754"/>
    </location>
</feature>
<dbReference type="GO" id="GO:0032259">
    <property type="term" value="P:methylation"/>
    <property type="evidence" value="ECO:0007669"/>
    <property type="project" value="UniProtKB-KW"/>
</dbReference>
<dbReference type="SMART" id="SM00541">
    <property type="entry name" value="FYRN"/>
    <property type="match status" value="1"/>
</dbReference>
<feature type="compositionally biased region" description="Basic residues" evidence="13">
    <location>
        <begin position="1799"/>
        <end position="1816"/>
    </location>
</feature>
<feature type="compositionally biased region" description="Basic and acidic residues" evidence="13">
    <location>
        <begin position="471"/>
        <end position="491"/>
    </location>
</feature>
<dbReference type="PROSITE" id="PS50868">
    <property type="entry name" value="POST_SET"/>
    <property type="match status" value="1"/>
</dbReference>
<feature type="compositionally biased region" description="Basic residues" evidence="13">
    <location>
        <begin position="1163"/>
        <end position="1173"/>
    </location>
</feature>
<feature type="compositionally biased region" description="Low complexity" evidence="13">
    <location>
        <begin position="735"/>
        <end position="744"/>
    </location>
</feature>
<feature type="compositionally biased region" description="Basic and acidic residues" evidence="13">
    <location>
        <begin position="1122"/>
        <end position="1134"/>
    </location>
</feature>
<feature type="region of interest" description="Disordered" evidence="13">
    <location>
        <begin position="1791"/>
        <end position="1821"/>
    </location>
</feature>
<name>A0A9D3RNQ7_ANGAN</name>
<evidence type="ECO:0000256" key="13">
    <source>
        <dbReference type="SAM" id="MobiDB-lite"/>
    </source>
</evidence>
<feature type="compositionally biased region" description="Polar residues" evidence="13">
    <location>
        <begin position="610"/>
        <end position="633"/>
    </location>
</feature>
<feature type="compositionally biased region" description="Polar residues" evidence="13">
    <location>
        <begin position="1554"/>
        <end position="1565"/>
    </location>
</feature>
<accession>A0A9D3RNQ7</accession>
<dbReference type="Pfam" id="PF00856">
    <property type="entry name" value="SET"/>
    <property type="match status" value="1"/>
</dbReference>
<feature type="compositionally biased region" description="Low complexity" evidence="13">
    <location>
        <begin position="1329"/>
        <end position="1338"/>
    </location>
</feature>
<evidence type="ECO:0000256" key="5">
    <source>
        <dbReference type="ARBA" id="ARBA00022853"/>
    </source>
</evidence>
<feature type="region of interest" description="Disordered" evidence="13">
    <location>
        <begin position="1206"/>
        <end position="1249"/>
    </location>
</feature>
<dbReference type="InterPro" id="IPR003889">
    <property type="entry name" value="FYrich_C"/>
</dbReference>
<dbReference type="EMBL" id="JAFIRN010000013">
    <property type="protein sequence ID" value="KAG5836921.1"/>
    <property type="molecule type" value="Genomic_DNA"/>
</dbReference>
<feature type="compositionally biased region" description="Acidic residues" evidence="13">
    <location>
        <begin position="1135"/>
        <end position="1159"/>
    </location>
</feature>
<feature type="domain" description="Post-SET" evidence="15">
    <location>
        <begin position="2452"/>
        <end position="2468"/>
    </location>
</feature>
<feature type="compositionally biased region" description="Low complexity" evidence="13">
    <location>
        <begin position="1388"/>
        <end position="1413"/>
    </location>
</feature>
<feature type="compositionally biased region" description="Basic and acidic residues" evidence="13">
    <location>
        <begin position="2123"/>
        <end position="2144"/>
    </location>
</feature>
<comment type="catalytic activity">
    <reaction evidence="12">
        <text>L-lysyl(4)-[histone H3] + S-adenosyl-L-methionine = N(6)-methyl-L-lysyl(4)-[histone H3] + S-adenosyl-L-homocysteine + H(+)</text>
        <dbReference type="Rhea" id="RHEA:60264"/>
        <dbReference type="Rhea" id="RHEA-COMP:15543"/>
        <dbReference type="Rhea" id="RHEA-COMP:15547"/>
        <dbReference type="ChEBI" id="CHEBI:15378"/>
        <dbReference type="ChEBI" id="CHEBI:29969"/>
        <dbReference type="ChEBI" id="CHEBI:57856"/>
        <dbReference type="ChEBI" id="CHEBI:59789"/>
        <dbReference type="ChEBI" id="CHEBI:61929"/>
        <dbReference type="EC" id="2.1.1.364"/>
    </reaction>
    <physiologicalReaction direction="left-to-right" evidence="12">
        <dbReference type="Rhea" id="RHEA:60265"/>
    </physiologicalReaction>
</comment>
<dbReference type="GO" id="GO:0045893">
    <property type="term" value="P:positive regulation of DNA-templated transcription"/>
    <property type="evidence" value="ECO:0007669"/>
    <property type="project" value="TreeGrafter"/>
</dbReference>
<dbReference type="Gene3D" id="2.170.270.10">
    <property type="entry name" value="SET domain"/>
    <property type="match status" value="1"/>
</dbReference>
<feature type="region of interest" description="Disordered" evidence="13">
    <location>
        <begin position="1045"/>
        <end position="1085"/>
    </location>
</feature>
<evidence type="ECO:0000256" key="9">
    <source>
        <dbReference type="ARBA" id="ARBA00023163"/>
    </source>
</evidence>
<dbReference type="Pfam" id="PF05964">
    <property type="entry name" value="FYRN"/>
    <property type="match status" value="1"/>
</dbReference>
<evidence type="ECO:0000256" key="3">
    <source>
        <dbReference type="ARBA" id="ARBA00022679"/>
    </source>
</evidence>
<dbReference type="CDD" id="cd19170">
    <property type="entry name" value="SET_KMT2A_2B"/>
    <property type="match status" value="1"/>
</dbReference>
<keyword evidence="17" id="KW-1185">Reference proteome</keyword>
<feature type="compositionally biased region" description="Basic and acidic residues" evidence="13">
    <location>
        <begin position="314"/>
        <end position="333"/>
    </location>
</feature>
<feature type="compositionally biased region" description="Polar residues" evidence="13">
    <location>
        <begin position="301"/>
        <end position="312"/>
    </location>
</feature>
<protein>
    <recommendedName>
        <fullName evidence="11">[histone H3]-lysine(4) N-methyltransferase</fullName>
        <ecNumber evidence="11">2.1.1.364</ecNumber>
    </recommendedName>
</protein>
<keyword evidence="5" id="KW-0156">Chromatin regulator</keyword>
<feature type="compositionally biased region" description="Polar residues" evidence="13">
    <location>
        <begin position="2023"/>
        <end position="2047"/>
    </location>
</feature>
<feature type="region of interest" description="Disordered" evidence="13">
    <location>
        <begin position="882"/>
        <end position="901"/>
    </location>
</feature>
<dbReference type="PROSITE" id="PS50280">
    <property type="entry name" value="SET"/>
    <property type="match status" value="1"/>
</dbReference>
<dbReference type="PANTHER" id="PTHR45838:SF2">
    <property type="entry name" value="HISTONE-LYSINE N-METHYLTRANSFERASE 2A"/>
    <property type="match status" value="1"/>
</dbReference>
<feature type="compositionally biased region" description="Basic and acidic residues" evidence="13">
    <location>
        <begin position="1282"/>
        <end position="1294"/>
    </location>
</feature>
<evidence type="ECO:0000259" key="15">
    <source>
        <dbReference type="PROSITE" id="PS50868"/>
    </source>
</evidence>
<evidence type="ECO:0000313" key="16">
    <source>
        <dbReference type="EMBL" id="KAG5836921.1"/>
    </source>
</evidence>
<reference evidence="16" key="1">
    <citation type="submission" date="2021-01" db="EMBL/GenBank/DDBJ databases">
        <title>A chromosome-scale assembly of European eel, Anguilla anguilla.</title>
        <authorList>
            <person name="Henkel C."/>
            <person name="Jong-Raadsen S.A."/>
            <person name="Dufour S."/>
            <person name="Weltzien F.-A."/>
            <person name="Palstra A.P."/>
            <person name="Pelster B."/>
            <person name="Spaink H.P."/>
            <person name="Van Den Thillart G.E."/>
            <person name="Jansen H."/>
            <person name="Zahm M."/>
            <person name="Klopp C."/>
            <person name="Cedric C."/>
            <person name="Louis A."/>
            <person name="Berthelot C."/>
            <person name="Parey E."/>
            <person name="Roest Crollius H."/>
            <person name="Montfort J."/>
            <person name="Robinson-Rechavi M."/>
            <person name="Bucao C."/>
            <person name="Bouchez O."/>
            <person name="Gislard M."/>
            <person name="Lluch J."/>
            <person name="Milhes M."/>
            <person name="Lampietro C."/>
            <person name="Lopez Roques C."/>
            <person name="Donnadieu C."/>
            <person name="Braasch I."/>
            <person name="Desvignes T."/>
            <person name="Postlethwait J."/>
            <person name="Bobe J."/>
            <person name="Guiguen Y."/>
            <person name="Dirks R."/>
        </authorList>
    </citation>
    <scope>NUCLEOTIDE SEQUENCE</scope>
    <source>
        <strain evidence="16">Tag_6206</strain>
        <tissue evidence="16">Liver</tissue>
    </source>
</reference>
<evidence type="ECO:0000256" key="2">
    <source>
        <dbReference type="ARBA" id="ARBA00022603"/>
    </source>
</evidence>
<feature type="region of interest" description="Disordered" evidence="13">
    <location>
        <begin position="363"/>
        <end position="870"/>
    </location>
</feature>
<keyword evidence="10" id="KW-0539">Nucleus</keyword>
<evidence type="ECO:0000256" key="11">
    <source>
        <dbReference type="ARBA" id="ARBA00023620"/>
    </source>
</evidence>
<dbReference type="GO" id="GO:0003677">
    <property type="term" value="F:DNA binding"/>
    <property type="evidence" value="ECO:0007669"/>
    <property type="project" value="UniProtKB-KW"/>
</dbReference>
<sequence length="2468" mass="265149">MFTRQLHVGSSCAVSCVRGRGHQCAAVCLAAAVNSTSCAHGGNVVSSWRTRGCTAHGTTTSARVRQVVSESGFGVARRILVDFEGVSLRRKFLSCADTESIQIMIGSMTVDCLGILTELSDFEHHLFPIGYQCSRVYWSTVDARRRCVYTFRILACGPLLGDPVSEMELSPQVDPVKSFSIPTTKPKANMRNGEHNQTLGQSPCCSPLPSPGALVDSHHGIVKVDDAPLSSGLQCIGAQQCHTSSPSPYLSKQRVTSTVYGGGILSQLGTISTALSLSITPQHPGAKEVERERYPAVDSLSGETMTLIPRTQSKWRDGVPKKRENSRRAHDGKLPGPEHVVAGSLKERAALPPDTVVLTGLSKSSSCKLEKGEQCRRGTEGLPSPHSPATLPRSNLGKDTIRSNSANNASRGNSVKDTSRGNSVKDTSRGNSVKDAIRSNLGKDTRRSKSEQDTSRGYSVQDASRNNSVKETSRSNSVKDARRNSSEKDGSRSNSVKDACRNSSKKDGSRSNSVKDARRNSSEKDGSRSNSVKGAHRNNSEKDDSRNNSVKDARRNNSEKDASRGNLVKDSSWGNSVKDASRSHSVKDATSGSNSEKDVSRNSSEKDANRGNSVKDTSRSNSVKDTSRSNSMKDASRSNSKKDTSRSNSVNDASGSNLVKDGSRNSSEKDASRSNLVKDGSRNSSEKDASRSNLVKDANRSNSVKDTSRSSIVKHNSRSYSVESTNRSNSVKDTSCSYSVRSSSVNCARTNTSVKDPCRDNSTKDAGRSNSVKRASSSNRVKDTSSCNSGKDAGRSNSVKDTSRSNLVKDTNRSNSIKDSSRGISVKDASRSTSVKENSMSKSVKDAGRSNLMKDTSQHNPVKDMTSSNLVRDTIMSNLGKKRNSAQATAGTMKPGPQPQYHRAAVNISHGHLPGPASTASCKPSWSLEATAGDAVTHSASNSRERSSKVRAMGSVAVTVRDGHRNREELTLKGESRSSGEAVVRERDKKNTAGIRSKASGTKGKEKHPDQAGSSSCDQRNCANVEELKLRCELERGLKASQVDTPKLGKELSPRERKQWDQVKTTHLRTDPNETHTVSTSCSTVTSPCCSSSAAAQSLHTRSSSLLVFSSTSTSPDSSESESEHHLPAHHCEDDKDGPEEGEEDGSAADENQEDDSDESGSAKRRYPRRSARARSNTFFGLTPFYGVRSYGEEDVPFHCDGEACEQKRAGGRSSKLSPEGQVDRADNVCSSSSAESEEDEEGSSECPKKDAFYYNFTRTVLSPGIEQSVGRIPELHSFLKKEAGAKETKREEAGSSVKSLGQPRIGQLDGVDDGSESDASLSAAGMNTTSTTSTSTKTTRKKKAKEGRVEQDRPEKQDESSSSGCGNSGGRGNNGSRSRSRKNQKESSLSLGSGKSQGQGPLDAQLSLSTDLLKSDSDNTNSDDCGNILPSDIMEFVLNTPSMQALDQQPESSSSQLLSLDEGFSLDGNRGKDMSLFEDFPQQLPSTGSAERGASVPGDEPFLPLELPSDLSVLTTRSSSVTSQNPQPEQPEPSSHPIISLPTDDSTGEKVSNKTGGNIVANENQQGGLGGGDLQSVEGRITPGHIDANLIASPSTGEVMESANREVTDTSGTSGLQGLQKHNYVPTPAGSSGSTQVASTAVQPTHLKPGTENLIVVNQHLQPLYVLQTCPGVTQKIQIAPSVTTAAVIDTRSSLISSMTGGLTLTAGLHTGVPAPQSMFPPGSKGPIPISHHPQIHTFTGTAHTGCQPMPSASSSLLIGVHPNDPHILVSEAGQHPGLAPNSAIVSCNSSMPSSVQNKKRPISRLQPRRSRKLARAQSQPSNMTLINLSPMQITAGIPAQPELVELGALTSAAPAPHRKVPNIIKRPKSGVMYFEPPTLLSHGVSVSAAQPVVLGHEPPAQLLPCTVSGLNPNQSVLNVLSVPPGGTGSLLSTSALTTPISGLLLKASQQSMGLPDHQMILQSGTPIIPQLSNTTQTPVASSICVLPPTQLPSHQTLGISAAQQEAQHLQHHPAKKPQPPGHSTSVQNSVLLTSDRVSSQASQTKDISRTPDHPQACKTTSTAGTAPLSGKGKQKGKRTLHSSDEAGGKKAKACHADHPRERLGEPNKGSCSSSTSGWRDPVSHDPMDTEKLKEREVKRAEILQKNPKPTALDPHKEEGAKSSISERRLLFEICSDDGFQVCCETIEEAWKSLTDKVQEARSHVNLKELCFQGASGLRMLGLVHNAVIYFVEQLRGARHCRNHRFRFHKPEGMGDPPVNPHGSARVEQHHRKSLVDMFNFLASKHRHPPPYQHREEEAHPKSARRGSSVDLPLPMRLRRLKKASKKALGVYRSAIHGRGLFCRRNIDAGEMVIEYSGTVIRSVLAEKRQRYYEGKGVGSYMFRIDDYEVVDATMHGNAARFINHSCKPNCFSRVINIQGHKRIIIFALRNICRGEEITYDYKFPVEGPGHKLPCNCGTKTCRKFLN</sequence>
<dbReference type="SMART" id="SM00317">
    <property type="entry name" value="SET"/>
    <property type="match status" value="1"/>
</dbReference>
<feature type="domain" description="SET" evidence="14">
    <location>
        <begin position="2328"/>
        <end position="2444"/>
    </location>
</feature>
<evidence type="ECO:0000256" key="7">
    <source>
        <dbReference type="ARBA" id="ARBA00023117"/>
    </source>
</evidence>
<feature type="compositionally biased region" description="Polar residues" evidence="13">
    <location>
        <begin position="831"/>
        <end position="842"/>
    </location>
</feature>
<proteinExistence type="predicted"/>
<dbReference type="Proteomes" id="UP001044222">
    <property type="component" value="Chromosome 13"/>
</dbReference>
<feature type="region of interest" description="Disordered" evidence="13">
    <location>
        <begin position="2288"/>
        <end position="2311"/>
    </location>
</feature>
<dbReference type="GO" id="GO:0035097">
    <property type="term" value="C:histone methyltransferase complex"/>
    <property type="evidence" value="ECO:0007669"/>
    <property type="project" value="TreeGrafter"/>
</dbReference>
<keyword evidence="3" id="KW-0808">Transferase</keyword>
<evidence type="ECO:0000256" key="6">
    <source>
        <dbReference type="ARBA" id="ARBA00023015"/>
    </source>
</evidence>
<feature type="compositionally biased region" description="Polar residues" evidence="13">
    <location>
        <begin position="646"/>
        <end position="657"/>
    </location>
</feature>
<feature type="compositionally biased region" description="Basic and acidic residues" evidence="13">
    <location>
        <begin position="595"/>
        <end position="609"/>
    </location>
</feature>
<comment type="subcellular location">
    <subcellularLocation>
        <location evidence="1">Nucleus</location>
    </subcellularLocation>
</comment>
<dbReference type="EC" id="2.1.1.364" evidence="11"/>
<comment type="caution">
    <text evidence="16">The sequence shown here is derived from an EMBL/GenBank/DDBJ whole genome shotgun (WGS) entry which is preliminary data.</text>
</comment>
<evidence type="ECO:0000256" key="4">
    <source>
        <dbReference type="ARBA" id="ARBA00022691"/>
    </source>
</evidence>
<feature type="compositionally biased region" description="Basic and acidic residues" evidence="13">
    <location>
        <begin position="634"/>
        <end position="645"/>
    </location>
</feature>
<keyword evidence="8" id="KW-0238">DNA-binding</keyword>
<keyword evidence="6" id="KW-0805">Transcription regulation</keyword>
<dbReference type="PANTHER" id="PTHR45838">
    <property type="entry name" value="HISTONE-LYSINE-N-METHYLTRANSFERASE 2 KMT2 FAMILY MEMBER"/>
    <property type="match status" value="1"/>
</dbReference>
<feature type="compositionally biased region" description="Basic and acidic residues" evidence="13">
    <location>
        <begin position="1047"/>
        <end position="1061"/>
    </location>
</feature>
<feature type="compositionally biased region" description="Basic and acidic residues" evidence="13">
    <location>
        <begin position="679"/>
        <end position="690"/>
    </location>
</feature>
<feature type="region of interest" description="Disordered" evidence="13">
    <location>
        <begin position="2005"/>
        <end position="2163"/>
    </location>
</feature>
<dbReference type="GO" id="GO:0140945">
    <property type="term" value="F:histone H3K4 monomethyltransferase activity"/>
    <property type="evidence" value="ECO:0007669"/>
    <property type="project" value="UniProtKB-EC"/>
</dbReference>
<feature type="compositionally biased region" description="Polar residues" evidence="13">
    <location>
        <begin position="420"/>
        <end position="431"/>
    </location>
</feature>
<dbReference type="Pfam" id="PF05965">
    <property type="entry name" value="FYRC"/>
    <property type="match status" value="1"/>
</dbReference>
<feature type="region of interest" description="Disordered" evidence="13">
    <location>
        <begin position="1282"/>
        <end position="1430"/>
    </location>
</feature>
<feature type="compositionally biased region" description="Basic and acidic residues" evidence="13">
    <location>
        <begin position="538"/>
        <end position="563"/>
    </location>
</feature>
<feature type="compositionally biased region" description="Low complexity" evidence="13">
    <location>
        <begin position="1510"/>
        <end position="1540"/>
    </location>
</feature>
<keyword evidence="7" id="KW-0103">Bromodomain</keyword>
<keyword evidence="9" id="KW-0804">Transcription</keyword>